<sequence length="216" mass="23652">MTHTDPKAAPLHVVILCHPDDSSFNASVAHAYCDAVRAKGHRAILRDLYAMGFHPVLKGEERPGPTFRLFPDVADELAILEDAVAFVLVYPIWFGTPPAMLKGYVERVLGSGATVQDVQAGAAKSVLTGKVMVSFTSSAMREVWLSLQGQVEGLRSCFDHYIKHAFGLRTARHVHFEQIAPGMDARFVRLCLNDVRLEADKVIRELGEAPAGVGME</sequence>
<dbReference type="EMBL" id="CP014168">
    <property type="protein sequence ID" value="AOH83153.1"/>
    <property type="molecule type" value="Genomic_DNA"/>
</dbReference>
<accession>A0A1B3Z6V0</accession>
<evidence type="ECO:0000256" key="2">
    <source>
        <dbReference type="ARBA" id="ARBA00023002"/>
    </source>
</evidence>
<dbReference type="AlphaFoldDB" id="A0A1B3Z6V0"/>
<keyword evidence="2" id="KW-0560">Oxidoreductase</keyword>
<dbReference type="Gene3D" id="3.40.50.360">
    <property type="match status" value="1"/>
</dbReference>
<name>A0A1B3Z6V0_9SPHN</name>
<dbReference type="PANTHER" id="PTHR10204">
    <property type="entry name" value="NAD P H OXIDOREDUCTASE-RELATED"/>
    <property type="match status" value="1"/>
</dbReference>
<dbReference type="SUPFAM" id="SSF52218">
    <property type="entry name" value="Flavoproteins"/>
    <property type="match status" value="1"/>
</dbReference>
<reference evidence="4 5" key="1">
    <citation type="submission" date="2016-01" db="EMBL/GenBank/DDBJ databases">
        <title>Complete genome and mega plasmid sequence of Sphingomonas panacis DCY99 elicits systemic resistance in rice to Xanthomonas oryzae.</title>
        <authorList>
            <person name="Kim Y.J."/>
            <person name="Yang D.C."/>
            <person name="Sing P."/>
        </authorList>
    </citation>
    <scope>NUCLEOTIDE SEQUENCE [LARGE SCALE GENOMIC DNA]</scope>
    <source>
        <strain evidence="4 5">DCY99</strain>
    </source>
</reference>
<evidence type="ECO:0000259" key="3">
    <source>
        <dbReference type="Pfam" id="PF02525"/>
    </source>
</evidence>
<organism evidence="4 5">
    <name type="scientific">Sphingomonas panacis</name>
    <dbReference type="NCBI Taxonomy" id="1560345"/>
    <lineage>
        <taxon>Bacteria</taxon>
        <taxon>Pseudomonadati</taxon>
        <taxon>Pseudomonadota</taxon>
        <taxon>Alphaproteobacteria</taxon>
        <taxon>Sphingomonadales</taxon>
        <taxon>Sphingomonadaceae</taxon>
        <taxon>Sphingomonas</taxon>
    </lineage>
</organism>
<dbReference type="RefSeq" id="WP_069203735.1">
    <property type="nucleotide sequence ID" value="NZ_CP014168.1"/>
</dbReference>
<dbReference type="GO" id="GO:0005829">
    <property type="term" value="C:cytosol"/>
    <property type="evidence" value="ECO:0007669"/>
    <property type="project" value="TreeGrafter"/>
</dbReference>
<dbReference type="InterPro" id="IPR003680">
    <property type="entry name" value="Flavodoxin_fold"/>
</dbReference>
<gene>
    <name evidence="4" type="ORF">AWL63_03350</name>
</gene>
<dbReference type="Pfam" id="PF02525">
    <property type="entry name" value="Flavodoxin_2"/>
    <property type="match status" value="1"/>
</dbReference>
<dbReference type="PANTHER" id="PTHR10204:SF34">
    <property type="entry name" value="NAD(P)H DEHYDROGENASE [QUINONE] 1 ISOFORM 1"/>
    <property type="match status" value="1"/>
</dbReference>
<comment type="similarity">
    <text evidence="1">Belongs to the NAD(P)H dehydrogenase (quinone) family.</text>
</comment>
<dbReference type="GO" id="GO:0003955">
    <property type="term" value="F:NAD(P)H dehydrogenase (quinone) activity"/>
    <property type="evidence" value="ECO:0007669"/>
    <property type="project" value="TreeGrafter"/>
</dbReference>
<dbReference type="InterPro" id="IPR029039">
    <property type="entry name" value="Flavoprotein-like_sf"/>
</dbReference>
<dbReference type="OrthoDB" id="9798454at2"/>
<dbReference type="STRING" id="1560345.AWL63_03350"/>
<keyword evidence="5" id="KW-1185">Reference proteome</keyword>
<dbReference type="InterPro" id="IPR051545">
    <property type="entry name" value="NAD(P)H_dehydrogenase_qn"/>
</dbReference>
<evidence type="ECO:0000313" key="4">
    <source>
        <dbReference type="EMBL" id="AOH83153.1"/>
    </source>
</evidence>
<protein>
    <submittedName>
        <fullName evidence="4">NAD(P)H dehydrogenase</fullName>
    </submittedName>
</protein>
<dbReference type="KEGG" id="span:AWL63_03350"/>
<feature type="domain" description="Flavodoxin-like fold" evidence="3">
    <location>
        <begin position="13"/>
        <end position="185"/>
    </location>
</feature>
<evidence type="ECO:0000313" key="5">
    <source>
        <dbReference type="Proteomes" id="UP000094256"/>
    </source>
</evidence>
<dbReference type="Proteomes" id="UP000094256">
    <property type="component" value="Chromosome"/>
</dbReference>
<evidence type="ECO:0000256" key="1">
    <source>
        <dbReference type="ARBA" id="ARBA00006252"/>
    </source>
</evidence>
<proteinExistence type="inferred from homology"/>